<dbReference type="PROSITE" id="PS51379">
    <property type="entry name" value="4FE4S_FER_2"/>
    <property type="match status" value="1"/>
</dbReference>
<feature type="domain" description="4Fe-4S ferredoxin-type" evidence="1">
    <location>
        <begin position="173"/>
        <end position="207"/>
    </location>
</feature>
<keyword evidence="3" id="KW-1185">Reference proteome</keyword>
<dbReference type="Proteomes" id="UP001065549">
    <property type="component" value="Unassembled WGS sequence"/>
</dbReference>
<evidence type="ECO:0000259" key="1">
    <source>
        <dbReference type="PROSITE" id="PS51379"/>
    </source>
</evidence>
<dbReference type="PANTHER" id="PTHR42827:SF1">
    <property type="entry name" value="IRON-SULFUR CLUSTER-BINDING PROTEIN"/>
    <property type="match status" value="1"/>
</dbReference>
<evidence type="ECO:0000313" key="3">
    <source>
        <dbReference type="Proteomes" id="UP001065549"/>
    </source>
</evidence>
<gene>
    <name evidence="2" type="ORF">OBO34_20590</name>
</gene>
<organism evidence="2 3">
    <name type="scientific">Hominibacterium faecale</name>
    <dbReference type="NCBI Taxonomy" id="2839743"/>
    <lineage>
        <taxon>Bacteria</taxon>
        <taxon>Bacillati</taxon>
        <taxon>Bacillota</taxon>
        <taxon>Clostridia</taxon>
        <taxon>Peptostreptococcales</taxon>
        <taxon>Anaerovoracaceae</taxon>
        <taxon>Hominibacterium</taxon>
    </lineage>
</organism>
<evidence type="ECO:0000313" key="2">
    <source>
        <dbReference type="EMBL" id="MCU7380715.1"/>
    </source>
</evidence>
<accession>A0A9J6QYW0</accession>
<dbReference type="InterPro" id="IPR017896">
    <property type="entry name" value="4Fe4S_Fe-S-bd"/>
</dbReference>
<dbReference type="EMBL" id="JAOSHN010000013">
    <property type="protein sequence ID" value="MCU7380715.1"/>
    <property type="molecule type" value="Genomic_DNA"/>
</dbReference>
<dbReference type="PANTHER" id="PTHR42827">
    <property type="entry name" value="IRON-SULFUR CLUSTER-BINDING PROTEIN-RELATED"/>
    <property type="match status" value="1"/>
</dbReference>
<sequence length="258" mass="28516">MKQFLRNEIQGFIGRYEKKIETKWGEPLAGFADADLSRLKQVISPQHASGSDVIPNPTVILAYFVPFQKEMAETNIGHGIASPQWALAYEETNAMFVELNRYLIKILADKGYRAAVSQEAGAFNREQLISNWSQRHIAYEAGLGTFGLNNMLITKKGCCGRINTIVTDLDVPPDRPMEEELCLYKRSGKCGLCVDRCPSGALTREGFDRERCFQVCRENAQIYTGYGNSYASAAGQPAEDTGSEVCGKCVAGMPCAFL</sequence>
<proteinExistence type="predicted"/>
<reference evidence="2" key="1">
    <citation type="submission" date="2022-09" db="EMBL/GenBank/DDBJ databases">
        <title>Culturomic study of gut microbiota in children with autism spectrum disorder.</title>
        <authorList>
            <person name="Efimov B.A."/>
            <person name="Chaplin A.V."/>
            <person name="Sokolova S.R."/>
            <person name="Pikina A.P."/>
            <person name="Korzhanova M."/>
            <person name="Belova V."/>
            <person name="Korostin D."/>
        </authorList>
    </citation>
    <scope>NUCLEOTIDE SEQUENCE</scope>
    <source>
        <strain evidence="2">ASD5510</strain>
    </source>
</reference>
<comment type="caution">
    <text evidence="2">The sequence shown here is derived from an EMBL/GenBank/DDBJ whole genome shotgun (WGS) entry which is preliminary data.</text>
</comment>
<dbReference type="RefSeq" id="WP_253019381.1">
    <property type="nucleotide sequence ID" value="NZ_JAOSHN010000013.1"/>
</dbReference>
<name>A0A9J6QYW0_9FIRM</name>
<dbReference type="AlphaFoldDB" id="A0A9J6QYW0"/>
<protein>
    <submittedName>
        <fullName evidence="2">Epoxyqueuosine reductase</fullName>
    </submittedName>
</protein>